<dbReference type="PANTHER" id="PTHR22601">
    <property type="entry name" value="ISP4 LIKE PROTEIN"/>
    <property type="match status" value="1"/>
</dbReference>
<reference evidence="11" key="1">
    <citation type="journal article" date="2012" name="Science">
        <title>The Paleozoic origin of enzymatic lignin decomposition reconstructed from 31 fungal genomes.</title>
        <authorList>
            <person name="Floudas D."/>
            <person name="Binder M."/>
            <person name="Riley R."/>
            <person name="Barry K."/>
            <person name="Blanchette R.A."/>
            <person name="Henrissat B."/>
            <person name="Martinez A.T."/>
            <person name="Otillar R."/>
            <person name="Spatafora J.W."/>
            <person name="Yadav J.S."/>
            <person name="Aerts A."/>
            <person name="Benoit I."/>
            <person name="Boyd A."/>
            <person name="Carlson A."/>
            <person name="Copeland A."/>
            <person name="Coutinho P.M."/>
            <person name="de Vries R.P."/>
            <person name="Ferreira P."/>
            <person name="Findley K."/>
            <person name="Foster B."/>
            <person name="Gaskell J."/>
            <person name="Glotzer D."/>
            <person name="Gorecki P."/>
            <person name="Heitman J."/>
            <person name="Hesse C."/>
            <person name="Hori C."/>
            <person name="Igarashi K."/>
            <person name="Jurgens J.A."/>
            <person name="Kallen N."/>
            <person name="Kersten P."/>
            <person name="Kohler A."/>
            <person name="Kuees U."/>
            <person name="Kumar T.K.A."/>
            <person name="Kuo A."/>
            <person name="LaButti K."/>
            <person name="Larrondo L.F."/>
            <person name="Lindquist E."/>
            <person name="Ling A."/>
            <person name="Lombard V."/>
            <person name="Lucas S."/>
            <person name="Lundell T."/>
            <person name="Martin R."/>
            <person name="McLaughlin D.J."/>
            <person name="Morgenstern I."/>
            <person name="Morin E."/>
            <person name="Murat C."/>
            <person name="Nagy L.G."/>
            <person name="Nolan M."/>
            <person name="Ohm R.A."/>
            <person name="Patyshakuliyeva A."/>
            <person name="Rokas A."/>
            <person name="Ruiz-Duenas F.J."/>
            <person name="Sabat G."/>
            <person name="Salamov A."/>
            <person name="Samejima M."/>
            <person name="Schmutz J."/>
            <person name="Slot J.C."/>
            <person name="St John F."/>
            <person name="Stenlid J."/>
            <person name="Sun H."/>
            <person name="Sun S."/>
            <person name="Syed K."/>
            <person name="Tsang A."/>
            <person name="Wiebenga A."/>
            <person name="Young D."/>
            <person name="Pisabarro A."/>
            <person name="Eastwood D.C."/>
            <person name="Martin F."/>
            <person name="Cullen D."/>
            <person name="Grigoriev I.V."/>
            <person name="Hibbett D.S."/>
        </authorList>
    </citation>
    <scope>NUCLEOTIDE SEQUENCE [LARGE SCALE GENOMIC DNA]</scope>
    <source>
        <strain evidence="11">RWD-64-598 SS2</strain>
    </source>
</reference>
<feature type="transmembrane region" description="Helical" evidence="9">
    <location>
        <begin position="231"/>
        <end position="249"/>
    </location>
</feature>
<dbReference type="GO" id="GO:0016020">
    <property type="term" value="C:membrane"/>
    <property type="evidence" value="ECO:0007669"/>
    <property type="project" value="UniProtKB-SubCell"/>
</dbReference>
<evidence type="ECO:0000256" key="8">
    <source>
        <dbReference type="ARBA" id="ARBA00023136"/>
    </source>
</evidence>
<dbReference type="GO" id="GO:0015031">
    <property type="term" value="P:protein transport"/>
    <property type="evidence" value="ECO:0007669"/>
    <property type="project" value="UniProtKB-KW"/>
</dbReference>
<feature type="transmembrane region" description="Helical" evidence="9">
    <location>
        <begin position="648"/>
        <end position="670"/>
    </location>
</feature>
<evidence type="ECO:0000256" key="9">
    <source>
        <dbReference type="SAM" id="Phobius"/>
    </source>
</evidence>
<dbReference type="InterPro" id="IPR004648">
    <property type="entry name" value="Oligpept_transpt"/>
</dbReference>
<keyword evidence="5" id="KW-0571">Peptide transport</keyword>
<dbReference type="RefSeq" id="XP_007762688.1">
    <property type="nucleotide sequence ID" value="XM_007764498.1"/>
</dbReference>
<keyword evidence="7 9" id="KW-1133">Transmembrane helix</keyword>
<accession>A0A5M3N6J9</accession>
<evidence type="ECO:0000256" key="5">
    <source>
        <dbReference type="ARBA" id="ARBA00022856"/>
    </source>
</evidence>
<feature type="transmembrane region" description="Helical" evidence="9">
    <location>
        <begin position="727"/>
        <end position="752"/>
    </location>
</feature>
<dbReference type="GeneID" id="19208718"/>
<gene>
    <name evidence="10" type="ORF">CONPUDRAFT_68986</name>
</gene>
<dbReference type="NCBIfam" id="TIGR00728">
    <property type="entry name" value="OPT_sfam"/>
    <property type="match status" value="2"/>
</dbReference>
<dbReference type="InterPro" id="IPR004813">
    <property type="entry name" value="OPT"/>
</dbReference>
<evidence type="ECO:0000256" key="4">
    <source>
        <dbReference type="ARBA" id="ARBA00022692"/>
    </source>
</evidence>
<feature type="transmembrane region" description="Helical" evidence="9">
    <location>
        <begin position="434"/>
        <end position="462"/>
    </location>
</feature>
<dbReference type="AlphaFoldDB" id="A0A5M3N6J9"/>
<dbReference type="EMBL" id="JH711573">
    <property type="protein sequence ID" value="EIW86475.1"/>
    <property type="molecule type" value="Genomic_DNA"/>
</dbReference>
<evidence type="ECO:0000256" key="6">
    <source>
        <dbReference type="ARBA" id="ARBA00022927"/>
    </source>
</evidence>
<dbReference type="Proteomes" id="UP000053558">
    <property type="component" value="Unassembled WGS sequence"/>
</dbReference>
<evidence type="ECO:0000256" key="3">
    <source>
        <dbReference type="ARBA" id="ARBA00022448"/>
    </source>
</evidence>
<keyword evidence="8 9" id="KW-0472">Membrane</keyword>
<sequence length="792" mass="89029">METPPYSSATNTNFSELRARRVPDVPEDVDFFMEHLNDPNWNYTNVPSSPSTSGSSTDVYELGEGKKKFSSDYDTESRVDSTRFSTASGITDSPSNFEYDDESPYPEVRAAVSSTDDPCMPVNTFRMWVIGLFYTVIISGLNQFFSMRYPSVIITGIVAQLTALPIGRLMERVLPMTRFTTLGYTWSFNPGPFNIKEHVLVTVMANVVVSGAYATDIVATQRIFYNQTPSLTYQIFLTLSTQLLGFSLGGLLRRLLVYPSSMIWPGALVNCALFNTLHQNYGKKENKHISREKFFGFAVLGSFLWYWFPGFLWTGLSVFNWACWIAPNNIVVNQLFGTSSGLGMGLLTFDWSQIAYISNPLVSPWWSEANTGAGLVICVWIIAPVLYYTNSWYMKYLPMSSYQAFDNTGLPYDVTRIITNNQFDEAKYIGYSPVFISATLAVAYGVAFAAFSSVVVHTFLWYRKDIMRRVRYGLKDERDVHSRLMQSYAEIFPTELPIWGAILAFVIAALLSVPVGMIQAITNQQIALQVMHEMIGGYVLPGRPVAVMIFKAIAYIGTNQAVGFSGDLKLGHYMKIPPRLMYVAQVVAACLSSVVVILVQNWMFSNIVDMCALDQPQGFSCPSTGVFATSSLLWGGIGPRRLFSPGSMFNALLFFFLIGALLPIPFYYLARRYPLSYWRYVNIPIFFAGIGALPPATGINYSSWVAVGFFFQWFMRRYHFRWWMRYNYILSAGLDAGVAISMIVIFFCLQFPKGGVNLSWWGNDFWQTTADVMGLPLLMPPVNGTFGPGSWS</sequence>
<feature type="transmembrane region" description="Helical" evidence="9">
    <location>
        <begin position="336"/>
        <end position="357"/>
    </location>
</feature>
<evidence type="ECO:0000313" key="11">
    <source>
        <dbReference type="Proteomes" id="UP000053558"/>
    </source>
</evidence>
<keyword evidence="4 9" id="KW-0812">Transmembrane</keyword>
<comment type="subcellular location">
    <subcellularLocation>
        <location evidence="1">Membrane</location>
        <topology evidence="1">Multi-pass membrane protein</topology>
    </subcellularLocation>
</comment>
<feature type="transmembrane region" description="Helical" evidence="9">
    <location>
        <begin position="152"/>
        <end position="170"/>
    </location>
</feature>
<keyword evidence="6" id="KW-0653">Protein transport</keyword>
<evidence type="ECO:0000256" key="1">
    <source>
        <dbReference type="ARBA" id="ARBA00004141"/>
    </source>
</evidence>
<evidence type="ECO:0000256" key="7">
    <source>
        <dbReference type="ARBA" id="ARBA00022989"/>
    </source>
</evidence>
<protein>
    <submittedName>
        <fullName evidence="10">OPT oligopeptide transporter</fullName>
    </submittedName>
</protein>
<keyword evidence="11" id="KW-1185">Reference proteome</keyword>
<proteinExistence type="inferred from homology"/>
<feature type="transmembrane region" description="Helical" evidence="9">
    <location>
        <begin position="255"/>
        <end position="274"/>
    </location>
</feature>
<feature type="transmembrane region" description="Helical" evidence="9">
    <location>
        <begin position="369"/>
        <end position="389"/>
    </location>
</feature>
<comment type="caution">
    <text evidence="10">The sequence shown here is derived from an EMBL/GenBank/DDBJ whole genome shotgun (WGS) entry which is preliminary data.</text>
</comment>
<feature type="transmembrane region" description="Helical" evidence="9">
    <location>
        <begin position="294"/>
        <end position="316"/>
    </location>
</feature>
<feature type="transmembrane region" description="Helical" evidence="9">
    <location>
        <begin position="496"/>
        <end position="518"/>
    </location>
</feature>
<evidence type="ECO:0000313" key="10">
    <source>
        <dbReference type="EMBL" id="EIW86475.1"/>
    </source>
</evidence>
<feature type="transmembrane region" description="Helical" evidence="9">
    <location>
        <begin position="125"/>
        <end position="145"/>
    </location>
</feature>
<feature type="transmembrane region" description="Helical" evidence="9">
    <location>
        <begin position="538"/>
        <end position="558"/>
    </location>
</feature>
<feature type="transmembrane region" description="Helical" evidence="9">
    <location>
        <begin position="579"/>
        <end position="599"/>
    </location>
</feature>
<dbReference type="KEGG" id="cput:CONPUDRAFT_68986"/>
<dbReference type="GO" id="GO:0035673">
    <property type="term" value="F:oligopeptide transmembrane transporter activity"/>
    <property type="evidence" value="ECO:0007669"/>
    <property type="project" value="InterPro"/>
</dbReference>
<dbReference type="Pfam" id="PF03169">
    <property type="entry name" value="OPT"/>
    <property type="match status" value="1"/>
</dbReference>
<evidence type="ECO:0000256" key="2">
    <source>
        <dbReference type="ARBA" id="ARBA00008807"/>
    </source>
</evidence>
<feature type="transmembrane region" description="Helical" evidence="9">
    <location>
        <begin position="199"/>
        <end position="219"/>
    </location>
</feature>
<dbReference type="OMA" id="DAIHWPI"/>
<name>A0A5M3N6J9_CONPW</name>
<dbReference type="OrthoDB" id="9986677at2759"/>
<comment type="similarity">
    <text evidence="2">Belongs to the oligopeptide OPT transporter family.</text>
</comment>
<keyword evidence="3" id="KW-0813">Transport</keyword>
<organism evidence="10 11">
    <name type="scientific">Coniophora puteana (strain RWD-64-598)</name>
    <name type="common">Brown rot fungus</name>
    <dbReference type="NCBI Taxonomy" id="741705"/>
    <lineage>
        <taxon>Eukaryota</taxon>
        <taxon>Fungi</taxon>
        <taxon>Dikarya</taxon>
        <taxon>Basidiomycota</taxon>
        <taxon>Agaricomycotina</taxon>
        <taxon>Agaricomycetes</taxon>
        <taxon>Agaricomycetidae</taxon>
        <taxon>Boletales</taxon>
        <taxon>Coniophorineae</taxon>
        <taxon>Coniophoraceae</taxon>
        <taxon>Coniophora</taxon>
    </lineage>
</organism>